<sequence length="229" mass="26636">MSNKIGVIILLIAFSIYLSSQKVEQNWIINTDLSKDETLILNVSNDTDGNVVFDFINQSNDSLYLFDSYLDGTYSIINEDLYGSKYLHRYDMKLKECKLSFLPILPFLSVNYTDVVVAGENKLIRKGQILYHFKPIPPQSCIQIAVPRKVFYSKEYVKEITLKDYSKFDSTIKFKDVIPKRCQRIKVEFAIYKDVSLLTSYDAFYFDELNFNKQALSYEVFSVSMDLLD</sequence>
<evidence type="ECO:0000313" key="2">
    <source>
        <dbReference type="Proteomes" id="UP000651085"/>
    </source>
</evidence>
<gene>
    <name evidence="1" type="ORF">H8744_17780</name>
</gene>
<name>A0A926IST3_9BACT</name>
<accession>A0A926IST3</accession>
<dbReference type="AlphaFoldDB" id="A0A926IST3"/>
<keyword evidence="2" id="KW-1185">Reference proteome</keyword>
<reference evidence="1" key="1">
    <citation type="submission" date="2020-08" db="EMBL/GenBank/DDBJ databases">
        <title>Genome public.</title>
        <authorList>
            <person name="Liu C."/>
            <person name="Sun Q."/>
        </authorList>
    </citation>
    <scope>NUCLEOTIDE SEQUENCE</scope>
    <source>
        <strain evidence="1">N12</strain>
    </source>
</reference>
<dbReference type="EMBL" id="JACRTF010000001">
    <property type="protein sequence ID" value="MBC8595063.1"/>
    <property type="molecule type" value="Genomic_DNA"/>
</dbReference>
<dbReference type="RefSeq" id="WP_262436136.1">
    <property type="nucleotide sequence ID" value="NZ_JACRTF010000001.1"/>
</dbReference>
<organism evidence="1 2">
    <name type="scientific">Jilunia laotingensis</name>
    <dbReference type="NCBI Taxonomy" id="2763675"/>
    <lineage>
        <taxon>Bacteria</taxon>
        <taxon>Pseudomonadati</taxon>
        <taxon>Bacteroidota</taxon>
        <taxon>Bacteroidia</taxon>
        <taxon>Bacteroidales</taxon>
        <taxon>Bacteroidaceae</taxon>
        <taxon>Jilunia</taxon>
    </lineage>
</organism>
<dbReference type="Proteomes" id="UP000651085">
    <property type="component" value="Unassembled WGS sequence"/>
</dbReference>
<protein>
    <submittedName>
        <fullName evidence="1">Uncharacterized protein</fullName>
    </submittedName>
</protein>
<proteinExistence type="predicted"/>
<evidence type="ECO:0000313" key="1">
    <source>
        <dbReference type="EMBL" id="MBC8595063.1"/>
    </source>
</evidence>
<comment type="caution">
    <text evidence="1">The sequence shown here is derived from an EMBL/GenBank/DDBJ whole genome shotgun (WGS) entry which is preliminary data.</text>
</comment>